<organism evidence="3 4">
    <name type="scientific">Henningerozyma blattae (strain ATCC 34711 / CBS 6284 / DSM 70876 / NBRC 10599 / NRRL Y-10934 / UCD 77-7)</name>
    <name type="common">Yeast</name>
    <name type="synonym">Tetrapisispora blattae</name>
    <dbReference type="NCBI Taxonomy" id="1071380"/>
    <lineage>
        <taxon>Eukaryota</taxon>
        <taxon>Fungi</taxon>
        <taxon>Dikarya</taxon>
        <taxon>Ascomycota</taxon>
        <taxon>Saccharomycotina</taxon>
        <taxon>Saccharomycetes</taxon>
        <taxon>Saccharomycetales</taxon>
        <taxon>Saccharomycetaceae</taxon>
        <taxon>Henningerozyma</taxon>
    </lineage>
</organism>
<evidence type="ECO:0000256" key="1">
    <source>
        <dbReference type="SAM" id="MobiDB-lite"/>
    </source>
</evidence>
<feature type="compositionally biased region" description="Polar residues" evidence="1">
    <location>
        <begin position="271"/>
        <end position="311"/>
    </location>
</feature>
<feature type="compositionally biased region" description="Polar residues" evidence="1">
    <location>
        <begin position="823"/>
        <end position="837"/>
    </location>
</feature>
<dbReference type="eggNOG" id="KOG1477">
    <property type="taxonomic scope" value="Eukaryota"/>
</dbReference>
<dbReference type="InParanoid" id="I2H3Z6"/>
<dbReference type="GO" id="GO:0006808">
    <property type="term" value="P:regulation of nitrogen utilization"/>
    <property type="evidence" value="ECO:0007669"/>
    <property type="project" value="EnsemblFungi"/>
</dbReference>
<feature type="domain" description="CTLH" evidence="2">
    <location>
        <begin position="946"/>
        <end position="1003"/>
    </location>
</feature>
<dbReference type="STRING" id="1071380.I2H3Z6"/>
<dbReference type="OrthoDB" id="25503at2759"/>
<feature type="region of interest" description="Disordered" evidence="1">
    <location>
        <begin position="750"/>
        <end position="837"/>
    </location>
</feature>
<feature type="compositionally biased region" description="Low complexity" evidence="1">
    <location>
        <begin position="454"/>
        <end position="464"/>
    </location>
</feature>
<keyword evidence="4" id="KW-1185">Reference proteome</keyword>
<dbReference type="EMBL" id="HE806320">
    <property type="protein sequence ID" value="CCH61098.1"/>
    <property type="molecule type" value="Genomic_DNA"/>
</dbReference>
<dbReference type="InterPro" id="IPR043136">
    <property type="entry name" value="B30.2/SPRY_sf"/>
</dbReference>
<evidence type="ECO:0000313" key="3">
    <source>
        <dbReference type="EMBL" id="CCH61098.1"/>
    </source>
</evidence>
<dbReference type="FunCoup" id="I2H3Z6">
    <property type="interactions" value="165"/>
</dbReference>
<dbReference type="AlphaFoldDB" id="I2H3Z6"/>
<dbReference type="InterPro" id="IPR024964">
    <property type="entry name" value="CTLH/CRA"/>
</dbReference>
<dbReference type="PANTHER" id="PTHR12864">
    <property type="entry name" value="RAN BINDING PROTEIN 9-RELATED"/>
    <property type="match status" value="1"/>
</dbReference>
<feature type="compositionally biased region" description="Low complexity" evidence="1">
    <location>
        <begin position="424"/>
        <end position="436"/>
    </location>
</feature>
<feature type="compositionally biased region" description="Polar residues" evidence="1">
    <location>
        <begin position="437"/>
        <end position="446"/>
    </location>
</feature>
<feature type="compositionally biased region" description="Polar residues" evidence="1">
    <location>
        <begin position="318"/>
        <end position="333"/>
    </location>
</feature>
<dbReference type="InterPro" id="IPR013320">
    <property type="entry name" value="ConA-like_dom_sf"/>
</dbReference>
<dbReference type="OMA" id="RHNERQI"/>
<feature type="compositionally biased region" description="Acidic residues" evidence="1">
    <location>
        <begin position="192"/>
        <end position="228"/>
    </location>
</feature>
<feature type="compositionally biased region" description="Acidic residues" evidence="1">
    <location>
        <begin position="769"/>
        <end position="778"/>
    </location>
</feature>
<dbReference type="RefSeq" id="XP_004180617.1">
    <property type="nucleotide sequence ID" value="XM_004180569.1"/>
</dbReference>
<feature type="compositionally biased region" description="Low complexity" evidence="1">
    <location>
        <begin position="334"/>
        <end position="348"/>
    </location>
</feature>
<dbReference type="SMART" id="SM00449">
    <property type="entry name" value="SPRY"/>
    <property type="match status" value="1"/>
</dbReference>
<dbReference type="Pfam" id="PF00622">
    <property type="entry name" value="SPRY"/>
    <property type="match status" value="1"/>
</dbReference>
<sequence>MTSAPIDNIDHKFMELLFPKYLLSQPVSYYLWMIYLDNRSLFKNNLDLSDTSLLNDDLSYITSSINNLNQNDLITMKKLHETNNLSNNNFLYNNNKNFQNFNGKLNTELKKKLWRRLNQLNVIGTLSFDSINDNYLIEVYKYFYPGNMNLSFNLSNNLITDDLKDDIDMSQKVKSEIDILTEYQRRHNNNTEGDEDDDEQIMDDDDDDDDDEEEEEDIDVDEEEDSEGSENSSMSEDDVGNIQVEIDTSVNDDIEQLQIENSENDIEMETESTNQTQITLNGDNDNNVAESVASNSYSHSHTTDESSNLSRQFKKGRISTSTNFENSQVNKSLNSISNRSNFSGSNNSEDVELTINETMKKQKENPYPHHFYQKIGYFLPYKWVSPFYDRLKLSDDGFSKLTVESKFSNHSTNDPSNINVQPYSNSSISENTSSLSGMNVSPNSNFDPVHDNGSSSNSNHSSLNRLRSSMHNANKKDEYSVTWANHFIPSNKLGIYYYEIEVLNTNKPNNPASNIIVGYKYWSDKTSINSDDLSGAPIGSINSSEIYSIEGTAFNNEGIIGAGSIRSSNIRGQSTNINQMSNRTGHIISTPQSVRRSSFLEVEATMEIPNNYIEHSDETSTKELDEDFMGYCGIDGKLVAGSESKDYSKPYGCHDIIGCGINYVNGTLFFTRNGVMLGTAFDDCHDCNFIPYIALKSGSSVKTNFGMFEEFAFDIDGYQDEWKAICYKHIFQTVDTPDILNEYATKNDLPKNKKKQKGANTRRKHSTEDEGEEEDDSVNPDNNNDTIRSVDDFMDTSDEADDDNNDERNVDQNMISSDDEDITSNGQISNGNDSTYSSNRLSNNVNISNTLNENEFVVKEFRYDEESNILRKPNTDKINNLQAGDGSLLGTLNTMINDYLIHEGLIDVAKGFLTDLKKEALDLEDNRKELEAINHNERQIIAEENNLRIRQELRRLINEKNISKCIECINKNLPQLLIKNIDLYFELRKAEYIMMIKGIPEKKFTINQVINEGQVLTQEFVHNKTVKEKYRNKFQKELINISSLLAYENPLTEAPEEVTIYLSSEYLHDRLFRMINESILQYLHRVNSCVLGDLVDYTRGMILTLQNVDYSNTSKNKYFKLLNLDEDILS</sequence>
<name>I2H3Z6_HENB6</name>
<feature type="region of interest" description="Disordered" evidence="1">
    <location>
        <begin position="184"/>
        <end position="240"/>
    </location>
</feature>
<dbReference type="GeneID" id="14496226"/>
<dbReference type="GO" id="GO:0043161">
    <property type="term" value="P:proteasome-mediated ubiquitin-dependent protein catabolic process"/>
    <property type="evidence" value="ECO:0007669"/>
    <property type="project" value="EnsemblFungi"/>
</dbReference>
<dbReference type="SMART" id="SM00668">
    <property type="entry name" value="CTLH"/>
    <property type="match status" value="1"/>
</dbReference>
<feature type="compositionally biased region" description="Acidic residues" evidence="1">
    <location>
        <begin position="792"/>
        <end position="805"/>
    </location>
</feature>
<dbReference type="SMART" id="SM00757">
    <property type="entry name" value="CRA"/>
    <property type="match status" value="1"/>
</dbReference>
<dbReference type="GO" id="GO:0045721">
    <property type="term" value="P:negative regulation of gluconeogenesis"/>
    <property type="evidence" value="ECO:0007669"/>
    <property type="project" value="EnsemblFungi"/>
</dbReference>
<dbReference type="GO" id="GO:0034657">
    <property type="term" value="C:GID complex"/>
    <property type="evidence" value="ECO:0007669"/>
    <property type="project" value="EnsemblFungi"/>
</dbReference>
<evidence type="ECO:0000313" key="4">
    <source>
        <dbReference type="Proteomes" id="UP000002866"/>
    </source>
</evidence>
<evidence type="ECO:0000259" key="2">
    <source>
        <dbReference type="PROSITE" id="PS50897"/>
    </source>
</evidence>
<dbReference type="KEGG" id="tbl:TBLA_0E00370"/>
<dbReference type="Pfam" id="PF10607">
    <property type="entry name" value="CTLH"/>
    <property type="match status" value="1"/>
</dbReference>
<dbReference type="InterPro" id="IPR013144">
    <property type="entry name" value="CRA_dom"/>
</dbReference>
<feature type="region of interest" description="Disordered" evidence="1">
    <location>
        <begin position="407"/>
        <end position="464"/>
    </location>
</feature>
<reference evidence="3 4" key="1">
    <citation type="journal article" date="2011" name="Proc. Natl. Acad. Sci. U.S.A.">
        <title>Evolutionary erosion of yeast sex chromosomes by mating-type switching accidents.</title>
        <authorList>
            <person name="Gordon J.L."/>
            <person name="Armisen D."/>
            <person name="Proux-Wera E."/>
            <person name="Oheigeartaigh S.S."/>
            <person name="Byrne K.P."/>
            <person name="Wolfe K.H."/>
        </authorList>
    </citation>
    <scope>NUCLEOTIDE SEQUENCE [LARGE SCALE GENOMIC DNA]</scope>
    <source>
        <strain evidence="4">ATCC 34711 / CBS 6284 / DSM 70876 / NBRC 10599 / NRRL Y-10934 / UCD 77-7</strain>
    </source>
</reference>
<protein>
    <recommendedName>
        <fullName evidence="2">CTLH domain-containing protein</fullName>
    </recommendedName>
</protein>
<dbReference type="PROSITE" id="PS50897">
    <property type="entry name" value="CTLH"/>
    <property type="match status" value="1"/>
</dbReference>
<accession>I2H3Z6</accession>
<dbReference type="InterPro" id="IPR006595">
    <property type="entry name" value="CTLH_C"/>
</dbReference>
<proteinExistence type="predicted"/>
<dbReference type="Gene3D" id="2.60.120.920">
    <property type="match status" value="1"/>
</dbReference>
<dbReference type="InterPro" id="IPR003877">
    <property type="entry name" value="SPRY_dom"/>
</dbReference>
<feature type="compositionally biased region" description="Polar residues" evidence="1">
    <location>
        <begin position="407"/>
        <end position="423"/>
    </location>
</feature>
<dbReference type="InterPro" id="IPR050618">
    <property type="entry name" value="Ubq-SigPath_Reg"/>
</dbReference>
<feature type="compositionally biased region" description="Basic residues" evidence="1">
    <location>
        <begin position="752"/>
        <end position="765"/>
    </location>
</feature>
<dbReference type="HOGENOM" id="CLU_308189_0_0_1"/>
<dbReference type="SUPFAM" id="SSF49899">
    <property type="entry name" value="Concanavalin A-like lectins/glucanases"/>
    <property type="match status" value="1"/>
</dbReference>
<gene>
    <name evidence="3" type="primary">TBLA0E00370</name>
    <name evidence="3" type="ORF">TBLA_0E00370</name>
</gene>
<dbReference type="Proteomes" id="UP000002866">
    <property type="component" value="Chromosome 5"/>
</dbReference>
<feature type="region of interest" description="Disordered" evidence="1">
    <location>
        <begin position="261"/>
        <end position="349"/>
    </location>
</feature>